<keyword evidence="3" id="KW-0732">Signal</keyword>
<dbReference type="AlphaFoldDB" id="A0A9W2YMY6"/>
<feature type="compositionally biased region" description="Low complexity" evidence="1">
    <location>
        <begin position="495"/>
        <end position="520"/>
    </location>
</feature>
<feature type="transmembrane region" description="Helical" evidence="2">
    <location>
        <begin position="340"/>
        <end position="362"/>
    </location>
</feature>
<accession>A0A9W2YMY6</accession>
<dbReference type="Proteomes" id="UP001165740">
    <property type="component" value="Chromosome 13"/>
</dbReference>
<evidence type="ECO:0000256" key="3">
    <source>
        <dbReference type="SAM" id="SignalP"/>
    </source>
</evidence>
<sequence length="531" mass="59276">MNRLLVSVGLMLILFQSLAECSLSKNVTLKEGQTFTLECSIGNRSDWWITYNGTRVQVSACIAHISTCIYQIISDNDNYRASYYKPKGYVSDSNTTSTTSFFQVLHVQRGLTKIECSNDFSSVSWDVTVVDLFQPQRINLLVNSVKDYVKVRSGTDVILKCWAERDVDSPLFIYKDNPKNVLKKADLYVREVEHVLTIDVNLSVNVTIGCRSGEDEATATVAVIACVTLTVNGETSDVVSTCDSTTVTVSCQYEGQSKSTLSLLWRSSNDEMIVLTGTLDNKLTYTLPQEFTARRYSLFTNWIECSLRGAVDVTTKVRLVIEDCYEPTTKAQPFVKKEGIVVGVSVGGSSFLFVMVVILTLYCTRAHRLARREASGRRHSSLRSQPHISLTLDTVQASDPPEYTEVFSGRDFSTAPPPPDYYSLPPSYDNVAHFYKHNGVCVIEYISDQSLDQSTDQSIDQLHQTTNQTIDQNTNQPLEQSTYQSIYQSSHHSADQSTDQTSNQSTDQTSNQSTDQASNQPTYQSIHPSAE</sequence>
<reference evidence="5" key="1">
    <citation type="submission" date="2025-08" db="UniProtKB">
        <authorList>
            <consortium name="RefSeq"/>
        </authorList>
    </citation>
    <scope>IDENTIFICATION</scope>
</reference>
<keyword evidence="4" id="KW-1185">Reference proteome</keyword>
<proteinExistence type="predicted"/>
<evidence type="ECO:0000313" key="4">
    <source>
        <dbReference type="Proteomes" id="UP001165740"/>
    </source>
</evidence>
<protein>
    <submittedName>
        <fullName evidence="5">Uncharacterized protein LOC106070422 isoform X2</fullName>
    </submittedName>
</protein>
<evidence type="ECO:0000256" key="2">
    <source>
        <dbReference type="SAM" id="Phobius"/>
    </source>
</evidence>
<feature type="signal peptide" evidence="3">
    <location>
        <begin position="1"/>
        <end position="19"/>
    </location>
</feature>
<keyword evidence="2" id="KW-0472">Membrane</keyword>
<feature type="chain" id="PRO_5040914552" evidence="3">
    <location>
        <begin position="20"/>
        <end position="531"/>
    </location>
</feature>
<evidence type="ECO:0000256" key="1">
    <source>
        <dbReference type="SAM" id="MobiDB-lite"/>
    </source>
</evidence>
<gene>
    <name evidence="5" type="primary">LOC106070422</name>
</gene>
<organism evidence="4 5">
    <name type="scientific">Biomphalaria glabrata</name>
    <name type="common">Bloodfluke planorb</name>
    <name type="synonym">Freshwater snail</name>
    <dbReference type="NCBI Taxonomy" id="6526"/>
    <lineage>
        <taxon>Eukaryota</taxon>
        <taxon>Metazoa</taxon>
        <taxon>Spiralia</taxon>
        <taxon>Lophotrochozoa</taxon>
        <taxon>Mollusca</taxon>
        <taxon>Gastropoda</taxon>
        <taxon>Heterobranchia</taxon>
        <taxon>Euthyneura</taxon>
        <taxon>Panpulmonata</taxon>
        <taxon>Hygrophila</taxon>
        <taxon>Lymnaeoidea</taxon>
        <taxon>Planorbidae</taxon>
        <taxon>Biomphalaria</taxon>
    </lineage>
</organism>
<feature type="compositionally biased region" description="Polar residues" evidence="1">
    <location>
        <begin position="521"/>
        <end position="531"/>
    </location>
</feature>
<keyword evidence="2" id="KW-0812">Transmembrane</keyword>
<keyword evidence="2" id="KW-1133">Transmembrane helix</keyword>
<feature type="region of interest" description="Disordered" evidence="1">
    <location>
        <begin position="483"/>
        <end position="531"/>
    </location>
</feature>
<evidence type="ECO:0000313" key="5">
    <source>
        <dbReference type="RefSeq" id="XP_055864084.1"/>
    </source>
</evidence>
<dbReference type="RefSeq" id="XP_055864084.1">
    <property type="nucleotide sequence ID" value="XM_056008109.1"/>
</dbReference>
<name>A0A9W2YMY6_BIOGL</name>
<dbReference type="GeneID" id="106070422"/>